<keyword evidence="3" id="KW-1185">Reference proteome</keyword>
<evidence type="ECO:0000256" key="1">
    <source>
        <dbReference type="SAM" id="MobiDB-lite"/>
    </source>
</evidence>
<proteinExistence type="predicted"/>
<evidence type="ECO:0000313" key="3">
    <source>
        <dbReference type="Proteomes" id="UP001221757"/>
    </source>
</evidence>
<sequence>MSTTRERFPRRLPVDKPPALDGELVDGHRTPTYALAWVCPPRKFLDTTSDRGRPRATTGT</sequence>
<organism evidence="2 3">
    <name type="scientific">Mycena rosella</name>
    <name type="common">Pink bonnet</name>
    <name type="synonym">Agaricus rosellus</name>
    <dbReference type="NCBI Taxonomy" id="1033263"/>
    <lineage>
        <taxon>Eukaryota</taxon>
        <taxon>Fungi</taxon>
        <taxon>Dikarya</taxon>
        <taxon>Basidiomycota</taxon>
        <taxon>Agaricomycotina</taxon>
        <taxon>Agaricomycetes</taxon>
        <taxon>Agaricomycetidae</taxon>
        <taxon>Agaricales</taxon>
        <taxon>Marasmiineae</taxon>
        <taxon>Mycenaceae</taxon>
        <taxon>Mycena</taxon>
    </lineage>
</organism>
<reference evidence="2" key="1">
    <citation type="submission" date="2023-03" db="EMBL/GenBank/DDBJ databases">
        <title>Massive genome expansion in bonnet fungi (Mycena s.s.) driven by repeated elements and novel gene families across ecological guilds.</title>
        <authorList>
            <consortium name="Lawrence Berkeley National Laboratory"/>
            <person name="Harder C.B."/>
            <person name="Miyauchi S."/>
            <person name="Viragh M."/>
            <person name="Kuo A."/>
            <person name="Thoen E."/>
            <person name="Andreopoulos B."/>
            <person name="Lu D."/>
            <person name="Skrede I."/>
            <person name="Drula E."/>
            <person name="Henrissat B."/>
            <person name="Morin E."/>
            <person name="Kohler A."/>
            <person name="Barry K."/>
            <person name="LaButti K."/>
            <person name="Morin E."/>
            <person name="Salamov A."/>
            <person name="Lipzen A."/>
            <person name="Mereny Z."/>
            <person name="Hegedus B."/>
            <person name="Baldrian P."/>
            <person name="Stursova M."/>
            <person name="Weitz H."/>
            <person name="Taylor A."/>
            <person name="Grigoriev I.V."/>
            <person name="Nagy L.G."/>
            <person name="Martin F."/>
            <person name="Kauserud H."/>
        </authorList>
    </citation>
    <scope>NUCLEOTIDE SEQUENCE</scope>
    <source>
        <strain evidence="2">CBHHK067</strain>
    </source>
</reference>
<dbReference type="AlphaFoldDB" id="A0AAD7GKV0"/>
<name>A0AAD7GKV0_MYCRO</name>
<evidence type="ECO:0000313" key="2">
    <source>
        <dbReference type="EMBL" id="KAJ7695683.1"/>
    </source>
</evidence>
<accession>A0AAD7GKV0</accession>
<dbReference type="EMBL" id="JARKIE010000037">
    <property type="protein sequence ID" value="KAJ7695683.1"/>
    <property type="molecule type" value="Genomic_DNA"/>
</dbReference>
<gene>
    <name evidence="2" type="ORF">B0H17DRAFT_1055194</name>
</gene>
<feature type="region of interest" description="Disordered" evidence="1">
    <location>
        <begin position="1"/>
        <end position="25"/>
    </location>
</feature>
<protein>
    <submittedName>
        <fullName evidence="2">Uncharacterized protein</fullName>
    </submittedName>
</protein>
<dbReference type="Proteomes" id="UP001221757">
    <property type="component" value="Unassembled WGS sequence"/>
</dbReference>
<comment type="caution">
    <text evidence="2">The sequence shown here is derived from an EMBL/GenBank/DDBJ whole genome shotgun (WGS) entry which is preliminary data.</text>
</comment>
<feature type="compositionally biased region" description="Basic and acidic residues" evidence="1">
    <location>
        <begin position="1"/>
        <end position="14"/>
    </location>
</feature>